<evidence type="ECO:0000313" key="2">
    <source>
        <dbReference type="Proteomes" id="UP000800036"/>
    </source>
</evidence>
<name>A0A6A5VJC0_9PLEO</name>
<organism evidence="1 2">
    <name type="scientific">Bimuria novae-zelandiae CBS 107.79</name>
    <dbReference type="NCBI Taxonomy" id="1447943"/>
    <lineage>
        <taxon>Eukaryota</taxon>
        <taxon>Fungi</taxon>
        <taxon>Dikarya</taxon>
        <taxon>Ascomycota</taxon>
        <taxon>Pezizomycotina</taxon>
        <taxon>Dothideomycetes</taxon>
        <taxon>Pleosporomycetidae</taxon>
        <taxon>Pleosporales</taxon>
        <taxon>Massarineae</taxon>
        <taxon>Didymosphaeriaceae</taxon>
        <taxon>Bimuria</taxon>
    </lineage>
</organism>
<dbReference type="EMBL" id="ML976668">
    <property type="protein sequence ID" value="KAF1975892.1"/>
    <property type="molecule type" value="Genomic_DNA"/>
</dbReference>
<accession>A0A6A5VJC0</accession>
<reference evidence="1" key="1">
    <citation type="journal article" date="2020" name="Stud. Mycol.">
        <title>101 Dothideomycetes genomes: a test case for predicting lifestyles and emergence of pathogens.</title>
        <authorList>
            <person name="Haridas S."/>
            <person name="Albert R."/>
            <person name="Binder M."/>
            <person name="Bloem J."/>
            <person name="Labutti K."/>
            <person name="Salamov A."/>
            <person name="Andreopoulos B."/>
            <person name="Baker S."/>
            <person name="Barry K."/>
            <person name="Bills G."/>
            <person name="Bluhm B."/>
            <person name="Cannon C."/>
            <person name="Castanera R."/>
            <person name="Culley D."/>
            <person name="Daum C."/>
            <person name="Ezra D."/>
            <person name="Gonzalez J."/>
            <person name="Henrissat B."/>
            <person name="Kuo A."/>
            <person name="Liang C."/>
            <person name="Lipzen A."/>
            <person name="Lutzoni F."/>
            <person name="Magnuson J."/>
            <person name="Mondo S."/>
            <person name="Nolan M."/>
            <person name="Ohm R."/>
            <person name="Pangilinan J."/>
            <person name="Park H.-J."/>
            <person name="Ramirez L."/>
            <person name="Alfaro M."/>
            <person name="Sun H."/>
            <person name="Tritt A."/>
            <person name="Yoshinaga Y."/>
            <person name="Zwiers L.-H."/>
            <person name="Turgeon B."/>
            <person name="Goodwin S."/>
            <person name="Spatafora J."/>
            <person name="Crous P."/>
            <person name="Grigoriev I."/>
        </authorList>
    </citation>
    <scope>NUCLEOTIDE SEQUENCE</scope>
    <source>
        <strain evidence="1">CBS 107.79</strain>
    </source>
</reference>
<keyword evidence="2" id="KW-1185">Reference proteome</keyword>
<evidence type="ECO:0000313" key="1">
    <source>
        <dbReference type="EMBL" id="KAF1975892.1"/>
    </source>
</evidence>
<proteinExistence type="predicted"/>
<gene>
    <name evidence="1" type="ORF">BU23DRAFT_56008</name>
</gene>
<sequence>MHWRRRHADSLCGVHCPEPNVCTVHASSQFLHRTLAPGWCDFTTHNRAVVSRNVLEPLLPTVISPALISSNAPFLRLTSLSCVYLRASQCDRVYKHRIKPRACEPQSYVSVVLAGLSPHLASATPTFTAPYFHGVGRTFQTPLEALSVAFAVPSPAMYTHF</sequence>
<protein>
    <submittedName>
        <fullName evidence="1">Uncharacterized protein</fullName>
    </submittedName>
</protein>
<dbReference type="AlphaFoldDB" id="A0A6A5VJC0"/>
<dbReference type="Proteomes" id="UP000800036">
    <property type="component" value="Unassembled WGS sequence"/>
</dbReference>